<gene>
    <name evidence="2" type="ORF">CNO13_03045</name>
    <name evidence="3" type="ORF">EZU67_03045</name>
</gene>
<dbReference type="EMBL" id="CP024333">
    <property type="protein sequence ID" value="ATQ16139.1"/>
    <property type="molecule type" value="Genomic_DNA"/>
</dbReference>
<dbReference type="AlphaFoldDB" id="A0AAP8YS99"/>
<proteinExistence type="inferred from homology"/>
<keyword evidence="4" id="KW-1185">Reference proteome</keyword>
<organism evidence="3 5">
    <name type="scientific">Borrelia miyamotoi</name>
    <dbReference type="NCBI Taxonomy" id="47466"/>
    <lineage>
        <taxon>Bacteria</taxon>
        <taxon>Pseudomonadati</taxon>
        <taxon>Spirochaetota</taxon>
        <taxon>Spirochaetia</taxon>
        <taxon>Spirochaetales</taxon>
        <taxon>Borreliaceae</taxon>
        <taxon>Borrelia</taxon>
    </lineage>
</organism>
<evidence type="ECO:0000313" key="3">
    <source>
        <dbReference type="EMBL" id="QBK62130.1"/>
    </source>
</evidence>
<name>A0AAP8YS99_9SPIR</name>
<dbReference type="GeneID" id="75117954"/>
<evidence type="ECO:0000313" key="2">
    <source>
        <dbReference type="EMBL" id="ATQ16139.1"/>
    </source>
</evidence>
<comment type="similarity">
    <text evidence="1">Belongs to the bactofilin family.</text>
</comment>
<accession>A0AAP8YS99</accession>
<dbReference type="PANTHER" id="PTHR35024">
    <property type="entry name" value="HYPOTHETICAL CYTOSOLIC PROTEIN"/>
    <property type="match status" value="1"/>
</dbReference>
<dbReference type="InterPro" id="IPR007607">
    <property type="entry name" value="BacA/B"/>
</dbReference>
<dbReference type="Proteomes" id="UP000291995">
    <property type="component" value="Chromosome"/>
</dbReference>
<protein>
    <submittedName>
        <fullName evidence="3">Polymer-forming cytoskeletal protein</fullName>
    </submittedName>
</protein>
<dbReference type="EMBL" id="CP036557">
    <property type="protein sequence ID" value="QBK62130.1"/>
    <property type="molecule type" value="Genomic_DNA"/>
</dbReference>
<dbReference type="Pfam" id="PF04519">
    <property type="entry name" value="Bactofilin"/>
    <property type="match status" value="1"/>
</dbReference>
<dbReference type="PANTHER" id="PTHR35024:SF4">
    <property type="entry name" value="POLYMER-FORMING CYTOSKELETAL PROTEIN"/>
    <property type="match status" value="1"/>
</dbReference>
<dbReference type="Proteomes" id="UP000230633">
    <property type="component" value="Chromosome"/>
</dbReference>
<evidence type="ECO:0000313" key="4">
    <source>
        <dbReference type="Proteomes" id="UP000230633"/>
    </source>
</evidence>
<sequence length="186" mass="20588">MLNLFNIKKDKKDKNFSSSFIFAEIKTIIGKDDFFKGEMVSNNFIRIDGDFLGTINSNKRVIVGETGRIKSNINANEVVVSGIVLGNVHASNKVKVFQSGCIIGNISCKSIEVEEGAIIDGYMNIGMGSLGFTEKDVLIYTGSYKVDEDILIEVNKGMKSEKTANDTLIDESDKYLFNDMSKIDED</sequence>
<reference evidence="5" key="1">
    <citation type="submission" date="2019-03" db="EMBL/GenBank/DDBJ databases">
        <title>Whole genome sequencing of Borrelia miyamotoi strains isolated at the Russian territory.</title>
        <authorList>
            <person name="Kuleshov K.V."/>
            <person name="Platonov A.E."/>
            <person name="Goptar I.A."/>
            <person name="Shipulin G.A."/>
            <person name="Markelov M.L."/>
            <person name="Koetsveld J."/>
            <person name="Kolyasnikova N.M."/>
            <person name="Sarksyan D.S."/>
            <person name="Toporkova M.G."/>
            <person name="Hovius J.W."/>
        </authorList>
    </citation>
    <scope>NUCLEOTIDE SEQUENCE [LARGE SCALE GENOMIC DNA]</scope>
    <source>
        <strain evidence="5">Yekat-76</strain>
    </source>
</reference>
<reference evidence="3" key="2">
    <citation type="submission" date="2022-12" db="EMBL/GenBank/DDBJ databases">
        <title>Whole genome sequencing of Borrelia miyamotoi strains isolated at the Russian territory.</title>
        <authorList>
            <person name="Kuleshov K.V."/>
            <person name="Platonov A.E."/>
            <person name="Goptar I.A."/>
            <person name="Shipulin G.A."/>
            <person name="Markelov M.L."/>
            <person name="Koetsveld J."/>
            <person name="Kolyasnikova N.M."/>
            <person name="Sarksyan D.S."/>
            <person name="Toporkova M.G."/>
            <person name="Hovius J.W."/>
        </authorList>
    </citation>
    <scope>NUCLEOTIDE SEQUENCE</scope>
    <source>
        <strain evidence="2 4">Yekat-1</strain>
        <strain evidence="3">Yekat-76</strain>
    </source>
</reference>
<evidence type="ECO:0000256" key="1">
    <source>
        <dbReference type="ARBA" id="ARBA00044755"/>
    </source>
</evidence>
<evidence type="ECO:0000313" key="5">
    <source>
        <dbReference type="Proteomes" id="UP000291995"/>
    </source>
</evidence>
<dbReference type="RefSeq" id="WP_025443883.1">
    <property type="nucleotide sequence ID" value="NZ_AP024371.1"/>
</dbReference>